<feature type="compositionally biased region" description="Basic and acidic residues" evidence="6">
    <location>
        <begin position="55"/>
        <end position="64"/>
    </location>
</feature>
<feature type="region of interest" description="Disordered" evidence="6">
    <location>
        <begin position="32"/>
        <end position="64"/>
    </location>
</feature>
<dbReference type="PANTHER" id="PTHR19304">
    <property type="entry name" value="CYCLIC-AMP RESPONSE ELEMENT BINDING PROTEIN"/>
    <property type="match status" value="1"/>
</dbReference>
<dbReference type="GO" id="GO:0003700">
    <property type="term" value="F:DNA-binding transcription factor activity"/>
    <property type="evidence" value="ECO:0007669"/>
    <property type="project" value="InterPro"/>
</dbReference>
<dbReference type="InterPro" id="IPR004827">
    <property type="entry name" value="bZIP"/>
</dbReference>
<dbReference type="Proteomes" id="UP001149165">
    <property type="component" value="Unassembled WGS sequence"/>
</dbReference>
<keyword evidence="2" id="KW-0805">Transcription regulation</keyword>
<accession>A0A9W9K5Y7</accession>
<dbReference type="Gene3D" id="1.20.5.170">
    <property type="match status" value="1"/>
</dbReference>
<dbReference type="OrthoDB" id="295274at2759"/>
<organism evidence="8 9">
    <name type="scientific">Penicillium angulare</name>
    <dbReference type="NCBI Taxonomy" id="116970"/>
    <lineage>
        <taxon>Eukaryota</taxon>
        <taxon>Fungi</taxon>
        <taxon>Dikarya</taxon>
        <taxon>Ascomycota</taxon>
        <taxon>Pezizomycotina</taxon>
        <taxon>Eurotiomycetes</taxon>
        <taxon>Eurotiomycetidae</taxon>
        <taxon>Eurotiales</taxon>
        <taxon>Aspergillaceae</taxon>
        <taxon>Penicillium</taxon>
    </lineage>
</organism>
<name>A0A9W9K5Y7_9EURO</name>
<dbReference type="PROSITE" id="PS50217">
    <property type="entry name" value="BZIP"/>
    <property type="match status" value="1"/>
</dbReference>
<keyword evidence="4" id="KW-0539">Nucleus</keyword>
<dbReference type="EMBL" id="JAPQKH010000006">
    <property type="protein sequence ID" value="KAJ5094020.1"/>
    <property type="molecule type" value="Genomic_DNA"/>
</dbReference>
<feature type="coiled-coil region" evidence="5">
    <location>
        <begin position="79"/>
        <end position="120"/>
    </location>
</feature>
<dbReference type="Pfam" id="PF00170">
    <property type="entry name" value="bZIP_1"/>
    <property type="match status" value="1"/>
</dbReference>
<keyword evidence="9" id="KW-1185">Reference proteome</keyword>
<sequence>MNSTTNSLLCLGPEDSPPFSVNSLWKFGDLPSLDSTQQSDYPPPSRHRRNSKTQTKRENISPERAKHLERNRIAANKCREKKKHERAQLQATLDAASAKHKVLETEVDILQEEIWHLKNQLFIHARCEDQQIDLQLCGMANKLKSVAEDPLEYPSTPQSMGTSPVQPIMGPSIALGTEDGTNWEINGDGLFDTFVDLPCCV</sequence>
<gene>
    <name evidence="8" type="ORF">N7456_009881</name>
</gene>
<reference evidence="8" key="1">
    <citation type="submission" date="2022-11" db="EMBL/GenBank/DDBJ databases">
        <authorList>
            <person name="Petersen C."/>
        </authorList>
    </citation>
    <scope>NUCLEOTIDE SEQUENCE</scope>
    <source>
        <strain evidence="8">IBT 30069</strain>
    </source>
</reference>
<dbReference type="CDD" id="cd14687">
    <property type="entry name" value="bZIP_ATF2"/>
    <property type="match status" value="1"/>
</dbReference>
<keyword evidence="5" id="KW-0175">Coiled coil</keyword>
<evidence type="ECO:0000256" key="2">
    <source>
        <dbReference type="ARBA" id="ARBA00023015"/>
    </source>
</evidence>
<evidence type="ECO:0000256" key="6">
    <source>
        <dbReference type="SAM" id="MobiDB-lite"/>
    </source>
</evidence>
<evidence type="ECO:0000256" key="5">
    <source>
        <dbReference type="SAM" id="Coils"/>
    </source>
</evidence>
<dbReference type="AlphaFoldDB" id="A0A9W9K5Y7"/>
<dbReference type="SMART" id="SM00338">
    <property type="entry name" value="BRLZ"/>
    <property type="match status" value="1"/>
</dbReference>
<feature type="domain" description="BZIP" evidence="7">
    <location>
        <begin position="61"/>
        <end position="124"/>
    </location>
</feature>
<protein>
    <recommendedName>
        <fullName evidence="7">BZIP domain-containing protein</fullName>
    </recommendedName>
</protein>
<comment type="subcellular location">
    <subcellularLocation>
        <location evidence="1">Nucleus</location>
    </subcellularLocation>
</comment>
<proteinExistence type="predicted"/>
<dbReference type="InterPro" id="IPR046347">
    <property type="entry name" value="bZIP_sf"/>
</dbReference>
<evidence type="ECO:0000256" key="4">
    <source>
        <dbReference type="ARBA" id="ARBA00023242"/>
    </source>
</evidence>
<keyword evidence="3" id="KW-0804">Transcription</keyword>
<evidence type="ECO:0000256" key="1">
    <source>
        <dbReference type="ARBA" id="ARBA00004123"/>
    </source>
</evidence>
<evidence type="ECO:0000256" key="3">
    <source>
        <dbReference type="ARBA" id="ARBA00023163"/>
    </source>
</evidence>
<dbReference type="InterPro" id="IPR051027">
    <property type="entry name" value="bZIP_transcription_factors"/>
</dbReference>
<evidence type="ECO:0000313" key="8">
    <source>
        <dbReference type="EMBL" id="KAJ5094020.1"/>
    </source>
</evidence>
<dbReference type="PROSITE" id="PS00036">
    <property type="entry name" value="BZIP_BASIC"/>
    <property type="match status" value="1"/>
</dbReference>
<comment type="caution">
    <text evidence="8">The sequence shown here is derived from an EMBL/GenBank/DDBJ whole genome shotgun (WGS) entry which is preliminary data.</text>
</comment>
<dbReference type="SUPFAM" id="SSF57959">
    <property type="entry name" value="Leucine zipper domain"/>
    <property type="match status" value="1"/>
</dbReference>
<evidence type="ECO:0000313" key="9">
    <source>
        <dbReference type="Proteomes" id="UP001149165"/>
    </source>
</evidence>
<reference evidence="8" key="2">
    <citation type="journal article" date="2023" name="IMA Fungus">
        <title>Comparative genomic study of the Penicillium genus elucidates a diverse pangenome and 15 lateral gene transfer events.</title>
        <authorList>
            <person name="Petersen C."/>
            <person name="Sorensen T."/>
            <person name="Nielsen M.R."/>
            <person name="Sondergaard T.E."/>
            <person name="Sorensen J.L."/>
            <person name="Fitzpatrick D.A."/>
            <person name="Frisvad J.C."/>
            <person name="Nielsen K.L."/>
        </authorList>
    </citation>
    <scope>NUCLEOTIDE SEQUENCE</scope>
    <source>
        <strain evidence="8">IBT 30069</strain>
    </source>
</reference>
<dbReference type="GO" id="GO:0005634">
    <property type="term" value="C:nucleus"/>
    <property type="evidence" value="ECO:0007669"/>
    <property type="project" value="UniProtKB-SubCell"/>
</dbReference>
<evidence type="ECO:0000259" key="7">
    <source>
        <dbReference type="PROSITE" id="PS50217"/>
    </source>
</evidence>